<dbReference type="PANTHER" id="PTHR15735:SF20">
    <property type="entry name" value="HIGH OSMOLARITY SIGNALING PROTEIN SHO1"/>
    <property type="match status" value="1"/>
</dbReference>
<organism evidence="16 17">
    <name type="scientific">Eremothecium cymbalariae (strain CBS 270.75 / DBVPG 7215 / KCTC 17166 / NRRL Y-17582)</name>
    <name type="common">Yeast</name>
    <dbReference type="NCBI Taxonomy" id="931890"/>
    <lineage>
        <taxon>Eukaryota</taxon>
        <taxon>Fungi</taxon>
        <taxon>Dikarya</taxon>
        <taxon>Ascomycota</taxon>
        <taxon>Saccharomycotina</taxon>
        <taxon>Saccharomycetes</taxon>
        <taxon>Saccharomycetales</taxon>
        <taxon>Saccharomycetaceae</taxon>
        <taxon>Eremothecium</taxon>
    </lineage>
</organism>
<keyword evidence="5 13" id="KW-0728">SH3 domain</keyword>
<comment type="subcellular location">
    <subcellularLocation>
        <location evidence="1">Cell membrane</location>
        <topology evidence="1">Multi-pass membrane protein</topology>
    </subcellularLocation>
</comment>
<dbReference type="PANTHER" id="PTHR15735">
    <property type="entry name" value="FCH AND DOUBLE SH3 DOMAINS PROTEIN"/>
    <property type="match status" value="1"/>
</dbReference>
<dbReference type="GeneID" id="11471245"/>
<dbReference type="HOGENOM" id="CLU_043316_0_0_1"/>
<dbReference type="GO" id="GO:0044697">
    <property type="term" value="C:HICS complex"/>
    <property type="evidence" value="ECO:0007669"/>
    <property type="project" value="EnsemblFungi"/>
</dbReference>
<reference evidence="17" key="1">
    <citation type="journal article" date="2012" name="G3 (Bethesda)">
        <title>Pichia sorbitophila, an interspecies yeast hybrid reveals early steps of genome resolution following polyploidization.</title>
        <authorList>
            <person name="Leh Louis V."/>
            <person name="Despons L."/>
            <person name="Friedrich A."/>
            <person name="Martin T."/>
            <person name="Durrens P."/>
            <person name="Casaregola S."/>
            <person name="Neuveglise C."/>
            <person name="Fairhead C."/>
            <person name="Marck C."/>
            <person name="Cruz J.A."/>
            <person name="Straub M.L."/>
            <person name="Kugler V."/>
            <person name="Sacerdot C."/>
            <person name="Uzunov Z."/>
            <person name="Thierry A."/>
            <person name="Weiss S."/>
            <person name="Bleykasten C."/>
            <person name="De Montigny J."/>
            <person name="Jacques N."/>
            <person name="Jung P."/>
            <person name="Lemaire M."/>
            <person name="Mallet S."/>
            <person name="Morel G."/>
            <person name="Richard G.F."/>
            <person name="Sarkar A."/>
            <person name="Savel G."/>
            <person name="Schacherer J."/>
            <person name="Seret M.L."/>
            <person name="Talla E."/>
            <person name="Samson G."/>
            <person name="Jubin C."/>
            <person name="Poulain J."/>
            <person name="Vacherie B."/>
            <person name="Barbe V."/>
            <person name="Pelletier E."/>
            <person name="Sherman D.J."/>
            <person name="Westhof E."/>
            <person name="Weissenbach J."/>
            <person name="Baret P.V."/>
            <person name="Wincker P."/>
            <person name="Gaillardin C."/>
            <person name="Dujon B."/>
            <person name="Souciet J.L."/>
        </authorList>
    </citation>
    <scope>NUCLEOTIDE SEQUENCE [LARGE SCALE GENOMIC DNA]</scope>
    <source>
        <strain evidence="17">CBS 270.75 / DBVPG 7215 / KCTC 17166 / NRRL Y-17582</strain>
    </source>
</reference>
<evidence type="ECO:0000256" key="9">
    <source>
        <dbReference type="ARBA" id="ARBA00023016"/>
    </source>
</evidence>
<feature type="transmembrane region" description="Helical" evidence="14">
    <location>
        <begin position="58"/>
        <end position="80"/>
    </location>
</feature>
<name>G8JVW9_ERECY</name>
<evidence type="ECO:0000256" key="12">
    <source>
        <dbReference type="ARBA" id="ARBA00030785"/>
    </source>
</evidence>
<evidence type="ECO:0000256" key="2">
    <source>
        <dbReference type="ARBA" id="ARBA00009739"/>
    </source>
</evidence>
<dbReference type="InterPro" id="IPR035522">
    <property type="entry name" value="Sho1_SH3"/>
</dbReference>
<dbReference type="EMBL" id="CP002503">
    <property type="protein sequence ID" value="AET40984.1"/>
    <property type="molecule type" value="Genomic_DNA"/>
</dbReference>
<dbReference type="FunFam" id="2.30.30.40:FF:000213">
    <property type="entry name" value="High osmolarity signaling protein SHO1"/>
    <property type="match status" value="1"/>
</dbReference>
<dbReference type="GO" id="GO:0005034">
    <property type="term" value="F:osmosensor activity"/>
    <property type="evidence" value="ECO:0007669"/>
    <property type="project" value="EnsemblFungi"/>
</dbReference>
<keyword evidence="17" id="KW-1185">Reference proteome</keyword>
<evidence type="ECO:0000256" key="11">
    <source>
        <dbReference type="ARBA" id="ARBA00029697"/>
    </source>
</evidence>
<dbReference type="GO" id="GO:0005935">
    <property type="term" value="C:cellular bud neck"/>
    <property type="evidence" value="ECO:0007669"/>
    <property type="project" value="EnsemblFungi"/>
</dbReference>
<dbReference type="RefSeq" id="XP_003647801.1">
    <property type="nucleotide sequence ID" value="XM_003647753.1"/>
</dbReference>
<dbReference type="STRING" id="931890.G8JVW9"/>
<evidence type="ECO:0000256" key="5">
    <source>
        <dbReference type="ARBA" id="ARBA00022443"/>
    </source>
</evidence>
<dbReference type="KEGG" id="erc:Ecym_7134"/>
<feature type="domain" description="SH3" evidence="15">
    <location>
        <begin position="267"/>
        <end position="328"/>
    </location>
</feature>
<dbReference type="eggNOG" id="ENOG502QW7A">
    <property type="taxonomic scope" value="Eukaryota"/>
</dbReference>
<keyword evidence="10 14" id="KW-0472">Membrane</keyword>
<dbReference type="InterPro" id="IPR001452">
    <property type="entry name" value="SH3_domain"/>
</dbReference>
<feature type="transmembrane region" description="Helical" evidence="14">
    <location>
        <begin position="89"/>
        <end position="110"/>
    </location>
</feature>
<feature type="transmembrane region" description="Helical" evidence="14">
    <location>
        <begin position="21"/>
        <end position="46"/>
    </location>
</feature>
<keyword evidence="8 14" id="KW-1133">Transmembrane helix</keyword>
<dbReference type="SUPFAM" id="SSF50044">
    <property type="entry name" value="SH3-domain"/>
    <property type="match status" value="1"/>
</dbReference>
<dbReference type="InterPro" id="IPR036028">
    <property type="entry name" value="SH3-like_dom_sf"/>
</dbReference>
<evidence type="ECO:0000256" key="10">
    <source>
        <dbReference type="ARBA" id="ARBA00023136"/>
    </source>
</evidence>
<evidence type="ECO:0000256" key="13">
    <source>
        <dbReference type="PROSITE-ProRule" id="PRU00192"/>
    </source>
</evidence>
<dbReference type="GO" id="GO:0030833">
    <property type="term" value="P:regulation of actin filament polymerization"/>
    <property type="evidence" value="ECO:0007669"/>
    <property type="project" value="TreeGrafter"/>
</dbReference>
<evidence type="ECO:0000313" key="17">
    <source>
        <dbReference type="Proteomes" id="UP000006790"/>
    </source>
</evidence>
<keyword evidence="6" id="KW-1003">Cell membrane</keyword>
<dbReference type="PRINTS" id="PR00452">
    <property type="entry name" value="SH3DOMAIN"/>
</dbReference>
<proteinExistence type="inferred from homology"/>
<evidence type="ECO:0000256" key="8">
    <source>
        <dbReference type="ARBA" id="ARBA00022989"/>
    </source>
</evidence>
<dbReference type="Gene3D" id="2.30.30.40">
    <property type="entry name" value="SH3 Domains"/>
    <property type="match status" value="1"/>
</dbReference>
<evidence type="ECO:0000259" key="15">
    <source>
        <dbReference type="PROSITE" id="PS50002"/>
    </source>
</evidence>
<dbReference type="GO" id="GO:0005886">
    <property type="term" value="C:plasma membrane"/>
    <property type="evidence" value="ECO:0007669"/>
    <property type="project" value="UniProtKB-SubCell"/>
</dbReference>
<sequence>MTYRTARANDQRNQPHVKHSFSVGNLIGDPFAISTLSITLIAWIIALGGSIPSPQYPTFSWFAIGYQFLVMLCVLIFYLFDLIDYYRTFLASGVAVAFFYTSASLSTVLYQDKPSFAAASAGLTMLSIVDFLWMFYFGADNASPSNRWIDSFSVKGIRPSVVDSSLVLSRARKSYVDRQPALAAFYGGHEAQSQNYMSSTALNGFENADPRASNSFGMGNSGQNQIMGAFDSQGTNTYVTDTTNGNTETTMGDTLGLYSDVGDELISFPYTSRALYAYEADESDAYEISFQQGEILRVGDIEGRWWKAKRSNGETGIIPSNYVELIDDPSML</sequence>
<evidence type="ECO:0000256" key="14">
    <source>
        <dbReference type="SAM" id="Phobius"/>
    </source>
</evidence>
<feature type="transmembrane region" description="Helical" evidence="14">
    <location>
        <begin position="116"/>
        <end position="137"/>
    </location>
</feature>
<dbReference type="SMART" id="SM00326">
    <property type="entry name" value="SH3"/>
    <property type="match status" value="1"/>
</dbReference>
<dbReference type="OrthoDB" id="5983572at2759"/>
<dbReference type="PROSITE" id="PS50002">
    <property type="entry name" value="SH3"/>
    <property type="match status" value="1"/>
</dbReference>
<evidence type="ECO:0000256" key="7">
    <source>
        <dbReference type="ARBA" id="ARBA00022692"/>
    </source>
</evidence>
<evidence type="ECO:0000256" key="6">
    <source>
        <dbReference type="ARBA" id="ARBA00022475"/>
    </source>
</evidence>
<dbReference type="GO" id="GO:0001402">
    <property type="term" value="P:signal transduction involved in filamentous growth"/>
    <property type="evidence" value="ECO:0007669"/>
    <property type="project" value="EnsemblFungi"/>
</dbReference>
<comment type="similarity">
    <text evidence="2">Belongs to the SHO1 family.</text>
</comment>
<evidence type="ECO:0000256" key="3">
    <source>
        <dbReference type="ARBA" id="ARBA00016255"/>
    </source>
</evidence>
<evidence type="ECO:0000313" key="16">
    <source>
        <dbReference type="EMBL" id="AET40984.1"/>
    </source>
</evidence>
<dbReference type="InParanoid" id="G8JVW9"/>
<evidence type="ECO:0000256" key="1">
    <source>
        <dbReference type="ARBA" id="ARBA00004651"/>
    </source>
</evidence>
<dbReference type="GO" id="GO:0007232">
    <property type="term" value="P:osmosensory signaling pathway via Sho1 osmosensor"/>
    <property type="evidence" value="ECO:0007669"/>
    <property type="project" value="EnsemblFungi"/>
</dbReference>
<dbReference type="AlphaFoldDB" id="G8JVW9"/>
<gene>
    <name evidence="16" type="ordered locus">Ecym_7134</name>
</gene>
<accession>G8JVW9</accession>
<dbReference type="GO" id="GO:0030010">
    <property type="term" value="P:establishment of cell polarity"/>
    <property type="evidence" value="ECO:0007669"/>
    <property type="project" value="EnsemblFungi"/>
</dbReference>
<dbReference type="OMA" id="KNGKWWQ"/>
<keyword evidence="9" id="KW-0346">Stress response</keyword>
<dbReference type="CDD" id="cd11855">
    <property type="entry name" value="SH3_Sho1p"/>
    <property type="match status" value="1"/>
</dbReference>
<protein>
    <recommendedName>
        <fullName evidence="4">High osmolarity signaling protein SHO1</fullName>
    </recommendedName>
    <alternativeName>
        <fullName evidence="3">High osmolarity signaling protein sho1</fullName>
    </alternativeName>
    <alternativeName>
        <fullName evidence="11 12">Osmosensor SHO1</fullName>
    </alternativeName>
</protein>
<keyword evidence="7 14" id="KW-0812">Transmembrane</keyword>
<dbReference type="Pfam" id="PF00018">
    <property type="entry name" value="SH3_1"/>
    <property type="match status" value="1"/>
</dbReference>
<dbReference type="GO" id="GO:0043332">
    <property type="term" value="C:mating projection tip"/>
    <property type="evidence" value="ECO:0007669"/>
    <property type="project" value="EnsemblFungi"/>
</dbReference>
<dbReference type="GO" id="GO:0005078">
    <property type="term" value="F:MAP-kinase scaffold activity"/>
    <property type="evidence" value="ECO:0007669"/>
    <property type="project" value="EnsemblFungi"/>
</dbReference>
<evidence type="ECO:0000256" key="4">
    <source>
        <dbReference type="ARBA" id="ARBA00017350"/>
    </source>
</evidence>
<dbReference type="FunCoup" id="G8JVW9">
    <property type="interactions" value="197"/>
</dbReference>
<dbReference type="Proteomes" id="UP000006790">
    <property type="component" value="Chromosome 7"/>
</dbReference>